<dbReference type="PANTHER" id="PTHR33866:SF2">
    <property type="entry name" value="S-ADENOSYLMETHIONINE DECARBOXYLASE PROENZYME"/>
    <property type="match status" value="1"/>
</dbReference>
<proteinExistence type="predicted"/>
<dbReference type="NCBIfam" id="TIGR03330">
    <property type="entry name" value="SAM_DCase_Bsu"/>
    <property type="match status" value="1"/>
</dbReference>
<dbReference type="Pfam" id="PF02675">
    <property type="entry name" value="AdoMet_dc"/>
    <property type="match status" value="1"/>
</dbReference>
<keyword evidence="5" id="KW-0865">Zymogen</keyword>
<accession>A0A879R425</accession>
<name>A0A879R425_9CAUD</name>
<organism evidence="9 10">
    <name type="scientific">Synechococcus phage S-SRM01</name>
    <dbReference type="NCBI Taxonomy" id="2781608"/>
    <lineage>
        <taxon>Viruses</taxon>
        <taxon>Duplodnaviria</taxon>
        <taxon>Heunggongvirae</taxon>
        <taxon>Uroviricota</taxon>
        <taxon>Caudoviricetes</taxon>
        <taxon>Pantevenvirales</taxon>
        <taxon>Kyanoviridae</taxon>
        <taxon>Serangoonvirus</taxon>
        <taxon>Serangoonvirus essarone</taxon>
    </lineage>
</organism>
<evidence type="ECO:0000256" key="1">
    <source>
        <dbReference type="ARBA" id="ARBA00001928"/>
    </source>
</evidence>
<evidence type="ECO:0000256" key="8">
    <source>
        <dbReference type="ARBA" id="ARBA00023317"/>
    </source>
</evidence>
<evidence type="ECO:0000256" key="5">
    <source>
        <dbReference type="ARBA" id="ARBA00023145"/>
    </source>
</evidence>
<evidence type="ECO:0000313" key="9">
    <source>
        <dbReference type="EMBL" id="QPX48155.1"/>
    </source>
</evidence>
<evidence type="ECO:0000256" key="3">
    <source>
        <dbReference type="ARBA" id="ARBA00022813"/>
    </source>
</evidence>
<evidence type="ECO:0000256" key="7">
    <source>
        <dbReference type="ARBA" id="ARBA00023270"/>
    </source>
</evidence>
<sequence length="108" mass="12084">MGKHLLLEVYNVNFALLNDASSLQEVMIKGIKRAKMTILNTFAHCFLPQGCTIVIALAESHVSCHTWPEEGCIAIDVYTCGEGNPKLIALEILKYLDSDKYSLREVDR</sequence>
<keyword evidence="3" id="KW-0068">Autocatalytic cleavage</keyword>
<reference evidence="9" key="1">
    <citation type="submission" date="2020-09" db="EMBL/GenBank/DDBJ databases">
        <authorList>
            <person name="Zhang D."/>
            <person name="Hatherill J.R."/>
            <person name="Ramirez J.F."/>
            <person name="Edinger B."/>
            <person name="Balarin R."/>
            <person name="Sullivan A."/>
            <person name="Humpal K.M."/>
            <person name="Guseva A."/>
            <person name="Butela K.A."/>
            <person name="Garlena R.A."/>
            <person name="Russell D.A."/>
            <person name="Pope W.H."/>
            <person name="Jacobs-Sera D."/>
            <person name="Hatfull G.F."/>
        </authorList>
    </citation>
    <scope>NUCLEOTIDE SEQUENCE</scope>
</reference>
<dbReference type="SUPFAM" id="SSF56276">
    <property type="entry name" value="S-adenosylmethionine decarboxylase"/>
    <property type="match status" value="1"/>
</dbReference>
<keyword evidence="10" id="KW-1185">Reference proteome</keyword>
<keyword evidence="4" id="KW-0620">Polyamine biosynthesis</keyword>
<dbReference type="GO" id="GO:0004014">
    <property type="term" value="F:adenosylmethionine decarboxylase activity"/>
    <property type="evidence" value="ECO:0007669"/>
    <property type="project" value="InterPro"/>
</dbReference>
<keyword evidence="7" id="KW-0704">Schiff base</keyword>
<dbReference type="InterPro" id="IPR016067">
    <property type="entry name" value="S-AdoMet_deCO2ase_core"/>
</dbReference>
<keyword evidence="6" id="KW-0456">Lyase</keyword>
<keyword evidence="8" id="KW-0670">Pyruvate</keyword>
<keyword evidence="2" id="KW-0210">Decarboxylase</keyword>
<dbReference type="GO" id="GO:0008295">
    <property type="term" value="P:spermidine biosynthetic process"/>
    <property type="evidence" value="ECO:0007669"/>
    <property type="project" value="InterPro"/>
</dbReference>
<dbReference type="PANTHER" id="PTHR33866">
    <property type="entry name" value="S-ADENOSYLMETHIONINE DECARBOXYLASE PROENZYME"/>
    <property type="match status" value="1"/>
</dbReference>
<dbReference type="Proteomes" id="UP000664915">
    <property type="component" value="Segment"/>
</dbReference>
<evidence type="ECO:0000256" key="4">
    <source>
        <dbReference type="ARBA" id="ARBA00023115"/>
    </source>
</evidence>
<dbReference type="KEGG" id="vg:77946360"/>
<evidence type="ECO:0000256" key="6">
    <source>
        <dbReference type="ARBA" id="ARBA00023239"/>
    </source>
</evidence>
<evidence type="ECO:0000256" key="2">
    <source>
        <dbReference type="ARBA" id="ARBA00022793"/>
    </source>
</evidence>
<dbReference type="Gene3D" id="3.60.90.10">
    <property type="entry name" value="S-adenosylmethionine decarboxylase"/>
    <property type="match status" value="1"/>
</dbReference>
<protein>
    <submittedName>
        <fullName evidence="9">Adenosylmethionine decarboxylase</fullName>
    </submittedName>
</protein>
<dbReference type="InterPro" id="IPR017716">
    <property type="entry name" value="S-AdoMet_deCOase_pro-enz"/>
</dbReference>
<dbReference type="InterPro" id="IPR003826">
    <property type="entry name" value="AdoMetDC_fam_prok"/>
</dbReference>
<evidence type="ECO:0000313" key="10">
    <source>
        <dbReference type="Proteomes" id="UP000664915"/>
    </source>
</evidence>
<dbReference type="GeneID" id="77946360"/>
<comment type="cofactor">
    <cofactor evidence="1">
        <name>pyruvate</name>
        <dbReference type="ChEBI" id="CHEBI:15361"/>
    </cofactor>
</comment>
<dbReference type="RefSeq" id="YP_010670165.1">
    <property type="nucleotide sequence ID" value="NC_070963.1"/>
</dbReference>
<dbReference type="EMBL" id="MW015081">
    <property type="protein sequence ID" value="QPX48155.1"/>
    <property type="molecule type" value="Genomic_DNA"/>
</dbReference>